<reference evidence="1 2" key="1">
    <citation type="journal article" date="2019" name="Int. J. Syst. Evol. Microbiol.">
        <title>Capsulimonas corticalis gen. nov., sp. nov., an aerobic capsulated bacterium, of a novel bacterial order, Capsulimonadales ord. nov., of the class Armatimonadia of the phylum Armatimonadetes.</title>
        <authorList>
            <person name="Li J."/>
            <person name="Kudo C."/>
            <person name="Tonouchi A."/>
        </authorList>
    </citation>
    <scope>NUCLEOTIDE SEQUENCE [LARGE SCALE GENOMIC DNA]</scope>
    <source>
        <strain evidence="1 2">AX-7</strain>
    </source>
</reference>
<dbReference type="AlphaFoldDB" id="A0A402CZM4"/>
<protein>
    <submittedName>
        <fullName evidence="1">Transposase</fullName>
    </submittedName>
</protein>
<dbReference type="KEGG" id="ccot:CCAX7_59570"/>
<accession>A0A402CZM4</accession>
<dbReference type="InterPro" id="IPR002514">
    <property type="entry name" value="Transposase_8"/>
</dbReference>
<dbReference type="GO" id="GO:0004803">
    <property type="term" value="F:transposase activity"/>
    <property type="evidence" value="ECO:0007669"/>
    <property type="project" value="InterPro"/>
</dbReference>
<sequence length="104" mass="11904">MPNTRKQYSATFKAQVVLEALKETKTVAQLASEHQIHPNLLTKWKQEAVTDLALVFERKNSQANVQEAQEQKVEQLYQEIGRLTTQVNWLKTRSLLKSGLKPDA</sequence>
<dbReference type="GO" id="GO:0006313">
    <property type="term" value="P:DNA transposition"/>
    <property type="evidence" value="ECO:0007669"/>
    <property type="project" value="InterPro"/>
</dbReference>
<keyword evidence="2" id="KW-1185">Reference proteome</keyword>
<evidence type="ECO:0000313" key="2">
    <source>
        <dbReference type="Proteomes" id="UP000287394"/>
    </source>
</evidence>
<proteinExistence type="predicted"/>
<dbReference type="Proteomes" id="UP000287394">
    <property type="component" value="Chromosome"/>
</dbReference>
<dbReference type="GO" id="GO:0003677">
    <property type="term" value="F:DNA binding"/>
    <property type="evidence" value="ECO:0007669"/>
    <property type="project" value="InterPro"/>
</dbReference>
<dbReference type="InterPro" id="IPR009057">
    <property type="entry name" value="Homeodomain-like_sf"/>
</dbReference>
<dbReference type="InterPro" id="IPR036388">
    <property type="entry name" value="WH-like_DNA-bd_sf"/>
</dbReference>
<dbReference type="EMBL" id="AP025739">
    <property type="protein sequence ID" value="BDI33906.1"/>
    <property type="molecule type" value="Genomic_DNA"/>
</dbReference>
<organism evidence="1 2">
    <name type="scientific">Capsulimonas corticalis</name>
    <dbReference type="NCBI Taxonomy" id="2219043"/>
    <lineage>
        <taxon>Bacteria</taxon>
        <taxon>Bacillati</taxon>
        <taxon>Armatimonadota</taxon>
        <taxon>Armatimonadia</taxon>
        <taxon>Capsulimonadales</taxon>
        <taxon>Capsulimonadaceae</taxon>
        <taxon>Capsulimonas</taxon>
    </lineage>
</organism>
<name>A0A402CZM4_9BACT</name>
<evidence type="ECO:0000313" key="1">
    <source>
        <dbReference type="EMBL" id="BDI33906.1"/>
    </source>
</evidence>
<dbReference type="Pfam" id="PF01527">
    <property type="entry name" value="HTH_Tnp_1"/>
    <property type="match status" value="1"/>
</dbReference>
<gene>
    <name evidence="1" type="ORF">CCAX7_59570</name>
</gene>
<dbReference type="Gene3D" id="1.10.10.10">
    <property type="entry name" value="Winged helix-like DNA-binding domain superfamily/Winged helix DNA-binding domain"/>
    <property type="match status" value="1"/>
</dbReference>
<dbReference type="SUPFAM" id="SSF46689">
    <property type="entry name" value="Homeodomain-like"/>
    <property type="match status" value="1"/>
</dbReference>